<organism evidence="2 3">
    <name type="scientific">Sugiyamaella lignohabitans</name>
    <dbReference type="NCBI Taxonomy" id="796027"/>
    <lineage>
        <taxon>Eukaryota</taxon>
        <taxon>Fungi</taxon>
        <taxon>Dikarya</taxon>
        <taxon>Ascomycota</taxon>
        <taxon>Saccharomycotina</taxon>
        <taxon>Dipodascomycetes</taxon>
        <taxon>Dipodascales</taxon>
        <taxon>Trichomonascaceae</taxon>
        <taxon>Sugiyamaella</taxon>
    </lineage>
</organism>
<name>A0A161HG29_9ASCO</name>
<accession>A0A161HG29</accession>
<keyword evidence="3" id="KW-1185">Reference proteome</keyword>
<protein>
    <submittedName>
        <fullName evidence="2">Uncharacterized protein</fullName>
    </submittedName>
</protein>
<feature type="region of interest" description="Disordered" evidence="1">
    <location>
        <begin position="28"/>
        <end position="60"/>
    </location>
</feature>
<evidence type="ECO:0000256" key="1">
    <source>
        <dbReference type="SAM" id="MobiDB-lite"/>
    </source>
</evidence>
<dbReference type="RefSeq" id="XP_018734118.1">
    <property type="nucleotide sequence ID" value="XM_018881534.1"/>
</dbReference>
<sequence length="178" mass="19100">MTVGDELLDLESTFHVILNKTRELRTTLDTTKGRTSPNTTSNQLEGTSRDLLTSSSNTNDNRLTPALVTSLQSTAHDIDITSTVKGEVKTTVSDFNQVLSNWLVHSLGVDEVGSTELGSPFLLFVINVDNNDLTGLTSSSTLNNRQTNTTSTKYSNRVALLDIGSNGSSTITSSDTAT</sequence>
<reference evidence="2 3" key="1">
    <citation type="submission" date="2016-02" db="EMBL/GenBank/DDBJ databases">
        <title>Complete genome sequence and transcriptome regulation of the pentose utilising yeast Sugiyamaella lignohabitans.</title>
        <authorList>
            <person name="Bellasio M."/>
            <person name="Peymann A."/>
            <person name="Valli M."/>
            <person name="Sipitzky M."/>
            <person name="Graf A."/>
            <person name="Sauer M."/>
            <person name="Marx H."/>
            <person name="Mattanovich D."/>
        </authorList>
    </citation>
    <scope>NUCLEOTIDE SEQUENCE [LARGE SCALE GENOMIC DNA]</scope>
    <source>
        <strain evidence="2 3">CBS 10342</strain>
    </source>
</reference>
<dbReference type="KEGG" id="slb:AWJ20_4462"/>
<dbReference type="AlphaFoldDB" id="A0A161HG29"/>
<dbReference type="Proteomes" id="UP000189580">
    <property type="component" value="Chromosome c"/>
</dbReference>
<dbReference type="EMBL" id="CP014500">
    <property type="protein sequence ID" value="ANB11641.1"/>
    <property type="molecule type" value="Genomic_DNA"/>
</dbReference>
<evidence type="ECO:0000313" key="3">
    <source>
        <dbReference type="Proteomes" id="UP000189580"/>
    </source>
</evidence>
<gene>
    <name evidence="2" type="ORF">AWJ20_4462</name>
</gene>
<evidence type="ECO:0000313" key="2">
    <source>
        <dbReference type="EMBL" id="ANB11641.1"/>
    </source>
</evidence>
<dbReference type="GeneID" id="30036597"/>
<proteinExistence type="predicted"/>